<evidence type="ECO:0000256" key="1">
    <source>
        <dbReference type="SAM" id="Phobius"/>
    </source>
</evidence>
<feature type="transmembrane region" description="Helical" evidence="1">
    <location>
        <begin position="12"/>
        <end position="32"/>
    </location>
</feature>
<evidence type="ECO:0000313" key="3">
    <source>
        <dbReference type="EMBL" id="SEG92057.1"/>
    </source>
</evidence>
<dbReference type="Proteomes" id="UP000236754">
    <property type="component" value="Unassembled WGS sequence"/>
</dbReference>
<dbReference type="InterPro" id="IPR022742">
    <property type="entry name" value="Hydrolase_4"/>
</dbReference>
<protein>
    <submittedName>
        <fullName evidence="3">Carboxylesterase</fullName>
    </submittedName>
</protein>
<organism evidence="3 4">
    <name type="scientific">Actinacidiphila yanglinensis</name>
    <dbReference type="NCBI Taxonomy" id="310779"/>
    <lineage>
        <taxon>Bacteria</taxon>
        <taxon>Bacillati</taxon>
        <taxon>Actinomycetota</taxon>
        <taxon>Actinomycetes</taxon>
        <taxon>Kitasatosporales</taxon>
        <taxon>Streptomycetaceae</taxon>
        <taxon>Actinacidiphila</taxon>
    </lineage>
</organism>
<evidence type="ECO:0000259" key="2">
    <source>
        <dbReference type="Pfam" id="PF12146"/>
    </source>
</evidence>
<keyword evidence="1" id="KW-0472">Membrane</keyword>
<feature type="domain" description="Serine aminopeptidase S33" evidence="2">
    <location>
        <begin position="11"/>
        <end position="50"/>
    </location>
</feature>
<evidence type="ECO:0000313" key="4">
    <source>
        <dbReference type="Proteomes" id="UP000236754"/>
    </source>
</evidence>
<dbReference type="SUPFAM" id="SSF53474">
    <property type="entry name" value="alpha/beta-Hydrolases"/>
    <property type="match status" value="1"/>
</dbReference>
<keyword evidence="1" id="KW-1133">Transmembrane helix</keyword>
<dbReference type="EMBL" id="FNVU01000025">
    <property type="protein sequence ID" value="SEG92057.1"/>
    <property type="molecule type" value="Genomic_DNA"/>
</dbReference>
<accession>A0A1H6E3C0</accession>
<reference evidence="3 4" key="1">
    <citation type="submission" date="2016-10" db="EMBL/GenBank/DDBJ databases">
        <authorList>
            <person name="de Groot N.N."/>
        </authorList>
    </citation>
    <scope>NUCLEOTIDE SEQUENCE [LARGE SCALE GENOMIC DNA]</scope>
    <source>
        <strain evidence="3 4">CGMCC 4.2023</strain>
    </source>
</reference>
<keyword evidence="4" id="KW-1185">Reference proteome</keyword>
<keyword evidence="1" id="KW-0812">Transmembrane</keyword>
<dbReference type="AlphaFoldDB" id="A0A1H6E3C0"/>
<gene>
    <name evidence="3" type="ORF">SAMN05216223_12535</name>
</gene>
<dbReference type="Pfam" id="PF12146">
    <property type="entry name" value="Hydrolase_4"/>
    <property type="match status" value="1"/>
</dbReference>
<name>A0A1H6E3C0_9ACTN</name>
<proteinExistence type="predicted"/>
<sequence>METAFTELRDRCAAVFVCGFSMGGALALHLAATHPDGVAGVVLVNPSLGTYGLGPRLLGRAPVIARIKRTSHGIGGDVKKPGARTSSYDLVPVRAAYQLTRLWRTVRGELPRVVAPTLLFRSRVDHVVDGRSARLVRTGMRDAEFREEILGNSFHVALHDHDAERILTGSADWIRAHGPDGLRG</sequence>
<dbReference type="InterPro" id="IPR029058">
    <property type="entry name" value="AB_hydrolase_fold"/>
</dbReference>
<feature type="transmembrane region" description="Helical" evidence="1">
    <location>
        <begin position="38"/>
        <end position="59"/>
    </location>
</feature>
<dbReference type="Gene3D" id="3.40.50.1820">
    <property type="entry name" value="alpha/beta hydrolase"/>
    <property type="match status" value="1"/>
</dbReference>